<dbReference type="RefSeq" id="XP_025352239.1">
    <property type="nucleotide sequence ID" value="XM_025497419.1"/>
</dbReference>
<feature type="transmembrane region" description="Helical" evidence="6">
    <location>
        <begin position="48"/>
        <end position="73"/>
    </location>
</feature>
<name>A0A316V301_9BASI</name>
<feature type="transmembrane region" description="Helical" evidence="6">
    <location>
        <begin position="380"/>
        <end position="404"/>
    </location>
</feature>
<evidence type="ECO:0000259" key="7">
    <source>
        <dbReference type="PROSITE" id="PS50850"/>
    </source>
</evidence>
<protein>
    <submittedName>
        <fullName evidence="8">MFS general substrate transporter</fullName>
    </submittedName>
</protein>
<feature type="transmembrane region" description="Helical" evidence="6">
    <location>
        <begin position="312"/>
        <end position="333"/>
    </location>
</feature>
<evidence type="ECO:0000256" key="6">
    <source>
        <dbReference type="SAM" id="Phobius"/>
    </source>
</evidence>
<feature type="region of interest" description="Disordered" evidence="5">
    <location>
        <begin position="1"/>
        <end position="38"/>
    </location>
</feature>
<proteinExistence type="predicted"/>
<evidence type="ECO:0000256" key="3">
    <source>
        <dbReference type="ARBA" id="ARBA00022989"/>
    </source>
</evidence>
<dbReference type="OrthoDB" id="6770063at2759"/>
<feature type="domain" description="Major facilitator superfamily (MFS) profile" evidence="7">
    <location>
        <begin position="50"/>
        <end position="470"/>
    </location>
</feature>
<feature type="transmembrane region" description="Helical" evidence="6">
    <location>
        <begin position="442"/>
        <end position="465"/>
    </location>
</feature>
<dbReference type="EMBL" id="KZ819606">
    <property type="protein sequence ID" value="PWN31937.1"/>
    <property type="molecule type" value="Genomic_DNA"/>
</dbReference>
<dbReference type="InterPro" id="IPR036259">
    <property type="entry name" value="MFS_trans_sf"/>
</dbReference>
<dbReference type="InParanoid" id="A0A316V301"/>
<feature type="compositionally biased region" description="Basic and acidic residues" evidence="5">
    <location>
        <begin position="1"/>
        <end position="22"/>
    </location>
</feature>
<feature type="transmembrane region" description="Helical" evidence="6">
    <location>
        <begin position="85"/>
        <end position="104"/>
    </location>
</feature>
<feature type="transmembrane region" description="Helical" evidence="6">
    <location>
        <begin position="208"/>
        <end position="225"/>
    </location>
</feature>
<dbReference type="Gene3D" id="1.20.1250.20">
    <property type="entry name" value="MFS general substrate transporter like domains"/>
    <property type="match status" value="1"/>
</dbReference>
<dbReference type="GO" id="GO:0022857">
    <property type="term" value="F:transmembrane transporter activity"/>
    <property type="evidence" value="ECO:0007669"/>
    <property type="project" value="InterPro"/>
</dbReference>
<feature type="transmembrane region" description="Helical" evidence="6">
    <location>
        <begin position="174"/>
        <end position="196"/>
    </location>
</feature>
<feature type="transmembrane region" description="Helical" evidence="6">
    <location>
        <begin position="354"/>
        <end position="374"/>
    </location>
</feature>
<gene>
    <name evidence="8" type="ORF">FA14DRAFT_150034</name>
</gene>
<dbReference type="STRING" id="1280837.A0A316V301"/>
<dbReference type="PANTHER" id="PTHR23502:SF184">
    <property type="entry name" value="MAJOR FACILITATOR SUPERFAMILY (MFS) PROFILE DOMAIN-CONTAINING PROTEIN"/>
    <property type="match status" value="1"/>
</dbReference>
<keyword evidence="2 6" id="KW-0812">Transmembrane</keyword>
<dbReference type="InterPro" id="IPR011701">
    <property type="entry name" value="MFS"/>
</dbReference>
<dbReference type="InterPro" id="IPR020846">
    <property type="entry name" value="MFS_dom"/>
</dbReference>
<accession>A0A316V301</accession>
<evidence type="ECO:0000256" key="5">
    <source>
        <dbReference type="SAM" id="MobiDB-lite"/>
    </source>
</evidence>
<dbReference type="GO" id="GO:0005886">
    <property type="term" value="C:plasma membrane"/>
    <property type="evidence" value="ECO:0007669"/>
    <property type="project" value="TreeGrafter"/>
</dbReference>
<comment type="subcellular location">
    <subcellularLocation>
        <location evidence="1">Membrane</location>
        <topology evidence="1">Multi-pass membrane protein</topology>
    </subcellularLocation>
</comment>
<dbReference type="SUPFAM" id="SSF103473">
    <property type="entry name" value="MFS general substrate transporter"/>
    <property type="match status" value="1"/>
</dbReference>
<dbReference type="Proteomes" id="UP000245771">
    <property type="component" value="Unassembled WGS sequence"/>
</dbReference>
<reference evidence="8 9" key="1">
    <citation type="journal article" date="2018" name="Mol. Biol. Evol.">
        <title>Broad Genomic Sampling Reveals a Smut Pathogenic Ancestry of the Fungal Clade Ustilaginomycotina.</title>
        <authorList>
            <person name="Kijpornyongpan T."/>
            <person name="Mondo S.J."/>
            <person name="Barry K."/>
            <person name="Sandor L."/>
            <person name="Lee J."/>
            <person name="Lipzen A."/>
            <person name="Pangilinan J."/>
            <person name="LaButti K."/>
            <person name="Hainaut M."/>
            <person name="Henrissat B."/>
            <person name="Grigoriev I.V."/>
            <person name="Spatafora J.W."/>
            <person name="Aime M.C."/>
        </authorList>
    </citation>
    <scope>NUCLEOTIDE SEQUENCE [LARGE SCALE GENOMIC DNA]</scope>
    <source>
        <strain evidence="8 9">MCA 3882</strain>
    </source>
</reference>
<sequence>MIISKEEGRTGSLLDRDEEKSLPDQVTEQAARGPRTLKGQQITPRKRLIAASILSLMCFATTFSSSAYASSALSIEKHFQASQDVVLLGVALFVLGSALGPLLFGPLSFVIGKRPVYIITFLSFTAFSFGAAESRNIETLIILRFLAGACGSSALNNVPASLTDMLELHQLNSFMMFYALGSTAGSGLAPVVMGFVDHYAGWRWNLRVQAILIACSTIACILFVPETADLDIQERSDTTQRKVDRLYQSFCSFCTAMKRSLGRPFAWLFTEPVVTVICLYISLLYGVLYATFEAVPFVFLGLRHWTAQSTGLFFLSLFIGFLVGGALIVILQGRYYKSLQKANIPILPEARFRQALWGSLLPPIGILIFAWTAPFPHVHWIVPAIGMFLFSAGMLIIFTSLLPYVSLYAGQEAPMAMAATTFTRCAFGCFFPLVTIRMLERMTTQGACSFLAGVSLLLVPVPFFLNAKGAYLREKH</sequence>
<keyword evidence="3 6" id="KW-1133">Transmembrane helix</keyword>
<evidence type="ECO:0000256" key="4">
    <source>
        <dbReference type="ARBA" id="ARBA00023136"/>
    </source>
</evidence>
<organism evidence="8 9">
    <name type="scientific">Meira miltonrushii</name>
    <dbReference type="NCBI Taxonomy" id="1280837"/>
    <lineage>
        <taxon>Eukaryota</taxon>
        <taxon>Fungi</taxon>
        <taxon>Dikarya</taxon>
        <taxon>Basidiomycota</taxon>
        <taxon>Ustilaginomycotina</taxon>
        <taxon>Exobasidiomycetes</taxon>
        <taxon>Exobasidiales</taxon>
        <taxon>Brachybasidiaceae</taxon>
        <taxon>Meira</taxon>
    </lineage>
</organism>
<evidence type="ECO:0000256" key="2">
    <source>
        <dbReference type="ARBA" id="ARBA00022692"/>
    </source>
</evidence>
<evidence type="ECO:0000313" key="8">
    <source>
        <dbReference type="EMBL" id="PWN31937.1"/>
    </source>
</evidence>
<dbReference type="AlphaFoldDB" id="A0A316V301"/>
<keyword evidence="4 6" id="KW-0472">Membrane</keyword>
<evidence type="ECO:0000256" key="1">
    <source>
        <dbReference type="ARBA" id="ARBA00004141"/>
    </source>
</evidence>
<feature type="transmembrane region" description="Helical" evidence="6">
    <location>
        <begin position="265"/>
        <end position="292"/>
    </location>
</feature>
<dbReference type="PROSITE" id="PS50850">
    <property type="entry name" value="MFS"/>
    <property type="match status" value="1"/>
</dbReference>
<dbReference type="Pfam" id="PF07690">
    <property type="entry name" value="MFS_1"/>
    <property type="match status" value="1"/>
</dbReference>
<dbReference type="PANTHER" id="PTHR23502">
    <property type="entry name" value="MAJOR FACILITATOR SUPERFAMILY"/>
    <property type="match status" value="1"/>
</dbReference>
<evidence type="ECO:0000313" key="9">
    <source>
        <dbReference type="Proteomes" id="UP000245771"/>
    </source>
</evidence>
<keyword evidence="9" id="KW-1185">Reference proteome</keyword>
<dbReference type="GeneID" id="37019200"/>
<feature type="transmembrane region" description="Helical" evidence="6">
    <location>
        <begin position="416"/>
        <end position="436"/>
    </location>
</feature>